<organism evidence="1 2">
    <name type="scientific">Crenobacter caeni</name>
    <dbReference type="NCBI Taxonomy" id="2705474"/>
    <lineage>
        <taxon>Bacteria</taxon>
        <taxon>Pseudomonadati</taxon>
        <taxon>Pseudomonadota</taxon>
        <taxon>Betaproteobacteria</taxon>
        <taxon>Neisseriales</taxon>
        <taxon>Neisseriaceae</taxon>
        <taxon>Crenobacter</taxon>
    </lineage>
</organism>
<dbReference type="Proteomes" id="UP000482578">
    <property type="component" value="Unassembled WGS sequence"/>
</dbReference>
<name>A0A6B2KTR5_9NEIS</name>
<protein>
    <submittedName>
        <fullName evidence="1">Uncharacterized protein</fullName>
    </submittedName>
</protein>
<dbReference type="EMBL" id="JAAGAA010000011">
    <property type="protein sequence ID" value="NDV13622.1"/>
    <property type="molecule type" value="Genomic_DNA"/>
</dbReference>
<evidence type="ECO:0000313" key="2">
    <source>
        <dbReference type="Proteomes" id="UP000482578"/>
    </source>
</evidence>
<comment type="caution">
    <text evidence="1">The sequence shown here is derived from an EMBL/GenBank/DDBJ whole genome shotgun (WGS) entry which is preliminary data.</text>
</comment>
<keyword evidence="2" id="KW-1185">Reference proteome</keyword>
<reference evidence="1 2" key="1">
    <citation type="submission" date="2020-02" db="EMBL/GenBank/DDBJ databases">
        <authorList>
            <person name="Yang Z."/>
        </authorList>
    </citation>
    <scope>NUCLEOTIDE SEQUENCE [LARGE SCALE GENOMIC DNA]</scope>
    <source>
        <strain evidence="1 2">HX-7-9</strain>
    </source>
</reference>
<evidence type="ECO:0000313" key="1">
    <source>
        <dbReference type="EMBL" id="NDV13622.1"/>
    </source>
</evidence>
<proteinExistence type="predicted"/>
<gene>
    <name evidence="1" type="ORF">GZH52_12610</name>
</gene>
<accession>A0A6B2KTR5</accession>
<sequence>MGNTYVSQETIMHNAPKKAAPIRNLSLLALGSLTLAGCLGSGTGDIPSSIEIKTSGQSASDSPATPFTVTSVKPATPFSTTTANLAITPTVGTSTSTGSTSTNPFIVDATNLAALSGTGASSFSITPTLTSTSSSNNSTLSAQFYAALNTFFSNANLYGFLANYFNPSCQNAFGTFSPGNWPGACWRPFNSSSPFNRPIPANPTIASNSAQIVAWLNSGTGTPNDLQVIDDSVAPQLDYGHPTYYSSPTDPVFTVQYSYSWGASTTLPAGSTLRIPDAAKPAGGEDGHMTVVDQANGMVYSFWSVTSKPAGGGILQVGGGGAASINGTGISPNLQDTVGTTSAGYSNLAGIIRAQELIDGQINHALFVNISCSASTFVYPAVEVAYQCPNNPGIPNGTHFYLDYTLDEINALAVPNWKKTILRAMATYGMYVGDTSGPGGATWALEVESGQTYLSLGYPQPLVTFAQLNNIPFANGQQYRFPLQAGVDWTRLKVLDPCVAQGTCSN</sequence>
<dbReference type="RefSeq" id="WP_163316811.1">
    <property type="nucleotide sequence ID" value="NZ_JAAGAA010000011.1"/>
</dbReference>
<dbReference type="AlphaFoldDB" id="A0A6B2KTR5"/>